<keyword evidence="2" id="KW-1185">Reference proteome</keyword>
<gene>
    <name evidence="1" type="ORF">NUW54_g11944</name>
</gene>
<protein>
    <submittedName>
        <fullName evidence="1">Uncharacterized protein</fullName>
    </submittedName>
</protein>
<comment type="caution">
    <text evidence="1">The sequence shown here is derived from an EMBL/GenBank/DDBJ whole genome shotgun (WGS) entry which is preliminary data.</text>
</comment>
<proteinExistence type="predicted"/>
<dbReference type="Proteomes" id="UP001144978">
    <property type="component" value="Unassembled WGS sequence"/>
</dbReference>
<evidence type="ECO:0000313" key="1">
    <source>
        <dbReference type="EMBL" id="KAJ2974104.1"/>
    </source>
</evidence>
<reference evidence="1" key="1">
    <citation type="submission" date="2022-08" db="EMBL/GenBank/DDBJ databases">
        <title>Genome Sequence of Pycnoporus sanguineus.</title>
        <authorList>
            <person name="Buettner E."/>
        </authorList>
    </citation>
    <scope>NUCLEOTIDE SEQUENCE</scope>
    <source>
        <strain evidence="1">CG-C14</strain>
    </source>
</reference>
<accession>A0ACC1N5A9</accession>
<sequence length="195" mass="21163">MSRYISHEMLTGKTPSAVSSGCLGRLVNQRTLPHNVSGPLSSALILAAPGGVAYTPSEVAIATVGQTSPLRMGLFGIIVLSVSAWHAHAQDDDILHIPDTLTQCSQANISWDSDGGDPYTLAIYFDISPYIERYTTFSNFFIWDTNLPAGTTVSFILDDDLGDSYTSGHVTQQQSLQHGYVDLAISFLDRRNHIS</sequence>
<evidence type="ECO:0000313" key="2">
    <source>
        <dbReference type="Proteomes" id="UP001144978"/>
    </source>
</evidence>
<name>A0ACC1N5A9_9APHY</name>
<dbReference type="EMBL" id="JANSHE010004874">
    <property type="protein sequence ID" value="KAJ2974104.1"/>
    <property type="molecule type" value="Genomic_DNA"/>
</dbReference>
<organism evidence="1 2">
    <name type="scientific">Trametes sanguinea</name>
    <dbReference type="NCBI Taxonomy" id="158606"/>
    <lineage>
        <taxon>Eukaryota</taxon>
        <taxon>Fungi</taxon>
        <taxon>Dikarya</taxon>
        <taxon>Basidiomycota</taxon>
        <taxon>Agaricomycotina</taxon>
        <taxon>Agaricomycetes</taxon>
        <taxon>Polyporales</taxon>
        <taxon>Polyporaceae</taxon>
        <taxon>Trametes</taxon>
    </lineage>
</organism>